<proteinExistence type="predicted"/>
<dbReference type="OrthoDB" id="1608753at2759"/>
<dbReference type="Proteomes" id="UP000626092">
    <property type="component" value="Unassembled WGS sequence"/>
</dbReference>
<dbReference type="AlphaFoldDB" id="A0A834GYQ9"/>
<reference evidence="1" key="1">
    <citation type="submission" date="2019-11" db="EMBL/GenBank/DDBJ databases">
        <authorList>
            <person name="Liu Y."/>
            <person name="Hou J."/>
            <person name="Li T.-Q."/>
            <person name="Guan C.-H."/>
            <person name="Wu X."/>
            <person name="Wu H.-Z."/>
            <person name="Ling F."/>
            <person name="Zhang R."/>
            <person name="Shi X.-G."/>
            <person name="Ren J.-P."/>
            <person name="Chen E.-F."/>
            <person name="Sun J.-M."/>
        </authorList>
    </citation>
    <scope>NUCLEOTIDE SEQUENCE</scope>
    <source>
        <strain evidence="1">Adult_tree_wgs_1</strain>
        <tissue evidence="1">Leaves</tissue>
    </source>
</reference>
<comment type="caution">
    <text evidence="1">The sequence shown here is derived from an EMBL/GenBank/DDBJ whole genome shotgun (WGS) entry which is preliminary data.</text>
</comment>
<sequence length="67" mass="7700">MLFAAKLRLTDPKYNLHNALLQCHPKSPSRLLNWFQLRKSCHCRHPSALAFLVLQFSKSHGICNIKG</sequence>
<accession>A0A834GYQ9</accession>
<evidence type="ECO:0000313" key="2">
    <source>
        <dbReference type="Proteomes" id="UP000626092"/>
    </source>
</evidence>
<name>A0A834GYQ9_RHOSS</name>
<evidence type="ECO:0000313" key="1">
    <source>
        <dbReference type="EMBL" id="KAF7142293.1"/>
    </source>
</evidence>
<organism evidence="1 2">
    <name type="scientific">Rhododendron simsii</name>
    <name type="common">Sims's rhododendron</name>
    <dbReference type="NCBI Taxonomy" id="118357"/>
    <lineage>
        <taxon>Eukaryota</taxon>
        <taxon>Viridiplantae</taxon>
        <taxon>Streptophyta</taxon>
        <taxon>Embryophyta</taxon>
        <taxon>Tracheophyta</taxon>
        <taxon>Spermatophyta</taxon>
        <taxon>Magnoliopsida</taxon>
        <taxon>eudicotyledons</taxon>
        <taxon>Gunneridae</taxon>
        <taxon>Pentapetalae</taxon>
        <taxon>asterids</taxon>
        <taxon>Ericales</taxon>
        <taxon>Ericaceae</taxon>
        <taxon>Ericoideae</taxon>
        <taxon>Rhodoreae</taxon>
        <taxon>Rhododendron</taxon>
    </lineage>
</organism>
<gene>
    <name evidence="1" type="ORF">RHSIM_Rhsim05G0182500</name>
</gene>
<keyword evidence="2" id="KW-1185">Reference proteome</keyword>
<protein>
    <submittedName>
        <fullName evidence="1">Uncharacterized protein</fullName>
    </submittedName>
</protein>
<dbReference type="EMBL" id="WJXA01000005">
    <property type="protein sequence ID" value="KAF7142293.1"/>
    <property type="molecule type" value="Genomic_DNA"/>
</dbReference>